<dbReference type="GO" id="GO:0016652">
    <property type="term" value="F:oxidoreductase activity, acting on NAD(P)H as acceptor"/>
    <property type="evidence" value="ECO:0007669"/>
    <property type="project" value="UniProtKB-UniRule"/>
</dbReference>
<dbReference type="OrthoDB" id="9787136at2"/>
<comment type="caution">
    <text evidence="6">Lacks conserved residue(s) required for the propagation of feature annotation.</text>
</comment>
<dbReference type="Gene3D" id="3.40.50.360">
    <property type="match status" value="1"/>
</dbReference>
<evidence type="ECO:0000256" key="6">
    <source>
        <dbReference type="HAMAP-Rule" id="MF_01216"/>
    </source>
</evidence>
<keyword evidence="1 6" id="KW-0285">Flavoprotein</keyword>
<name>A0A1I1JRP2_9RHOB</name>
<comment type="cofactor">
    <cofactor evidence="6">
        <name>FMN</name>
        <dbReference type="ChEBI" id="CHEBI:58210"/>
    </cofactor>
    <text evidence="6">Binds 1 FMN per subunit.</text>
</comment>
<comment type="catalytic activity">
    <reaction evidence="6">
        <text>2 a quinone + NADH + H(+) = 2 a 1,4-benzosemiquinone + NAD(+)</text>
        <dbReference type="Rhea" id="RHEA:65952"/>
        <dbReference type="ChEBI" id="CHEBI:15378"/>
        <dbReference type="ChEBI" id="CHEBI:57540"/>
        <dbReference type="ChEBI" id="CHEBI:57945"/>
        <dbReference type="ChEBI" id="CHEBI:132124"/>
        <dbReference type="ChEBI" id="CHEBI:134225"/>
    </reaction>
</comment>
<feature type="binding site" evidence="6">
    <location>
        <begin position="18"/>
        <end position="20"/>
    </location>
    <ligand>
        <name>FMN</name>
        <dbReference type="ChEBI" id="CHEBI:58210"/>
    </ligand>
</feature>
<dbReference type="EMBL" id="FOLG01000005">
    <property type="protein sequence ID" value="SFC50622.1"/>
    <property type="molecule type" value="Genomic_DNA"/>
</dbReference>
<dbReference type="HAMAP" id="MF_01216">
    <property type="entry name" value="Azoreductase_type1"/>
    <property type="match status" value="1"/>
</dbReference>
<evidence type="ECO:0000256" key="3">
    <source>
        <dbReference type="ARBA" id="ARBA00023002"/>
    </source>
</evidence>
<evidence type="ECO:0000259" key="7">
    <source>
        <dbReference type="Pfam" id="PF02525"/>
    </source>
</evidence>
<evidence type="ECO:0000256" key="5">
    <source>
        <dbReference type="ARBA" id="ARBA00048542"/>
    </source>
</evidence>
<evidence type="ECO:0000313" key="8">
    <source>
        <dbReference type="EMBL" id="SFC50622.1"/>
    </source>
</evidence>
<dbReference type="STRING" id="441112.SAMN04488094_105218"/>
<dbReference type="InterPro" id="IPR050104">
    <property type="entry name" value="FMN-dep_NADH:Q_OxRdtase_AzoR1"/>
</dbReference>
<dbReference type="AlphaFoldDB" id="A0A1I1JRP2"/>
<comment type="subunit">
    <text evidence="6">Homodimer.</text>
</comment>
<dbReference type="InterPro" id="IPR029039">
    <property type="entry name" value="Flavoprotein-like_sf"/>
</dbReference>
<accession>A0A1I1JRP2</accession>
<dbReference type="EC" id="1.7.1.17" evidence="6"/>
<comment type="catalytic activity">
    <reaction evidence="5">
        <text>N,N-dimethyl-1,4-phenylenediamine + anthranilate + 2 NAD(+) = 2-(4-dimethylaminophenyl)diazenylbenzoate + 2 NADH + 2 H(+)</text>
        <dbReference type="Rhea" id="RHEA:55872"/>
        <dbReference type="ChEBI" id="CHEBI:15378"/>
        <dbReference type="ChEBI" id="CHEBI:15783"/>
        <dbReference type="ChEBI" id="CHEBI:16567"/>
        <dbReference type="ChEBI" id="CHEBI:57540"/>
        <dbReference type="ChEBI" id="CHEBI:57945"/>
        <dbReference type="ChEBI" id="CHEBI:71579"/>
        <dbReference type="EC" id="1.7.1.17"/>
    </reaction>
    <physiologicalReaction direction="right-to-left" evidence="5">
        <dbReference type="Rhea" id="RHEA:55874"/>
    </physiologicalReaction>
</comment>
<evidence type="ECO:0000256" key="4">
    <source>
        <dbReference type="ARBA" id="ARBA00023027"/>
    </source>
</evidence>
<dbReference type="EC" id="1.6.5.-" evidence="6"/>
<keyword evidence="9" id="KW-1185">Reference proteome</keyword>
<comment type="function">
    <text evidence="6">Quinone reductase that provides resistance to thiol-specific stress caused by electrophilic quinones.</text>
</comment>
<dbReference type="RefSeq" id="WP_093360771.1">
    <property type="nucleotide sequence ID" value="NZ_FOLG01000005.1"/>
</dbReference>
<dbReference type="Pfam" id="PF02525">
    <property type="entry name" value="Flavodoxin_2"/>
    <property type="match status" value="1"/>
</dbReference>
<dbReference type="GO" id="GO:0009055">
    <property type="term" value="F:electron transfer activity"/>
    <property type="evidence" value="ECO:0007669"/>
    <property type="project" value="UniProtKB-UniRule"/>
</dbReference>
<dbReference type="GO" id="GO:0010181">
    <property type="term" value="F:FMN binding"/>
    <property type="evidence" value="ECO:0007669"/>
    <property type="project" value="UniProtKB-UniRule"/>
</dbReference>
<dbReference type="InterPro" id="IPR023048">
    <property type="entry name" value="NADH:quinone_OxRdtase_FMN_depd"/>
</dbReference>
<sequence length="196" mass="20848">MTTNTILRIDTSARRANSVSRTLTDAIVARFPEASVTTRDLAAAPLPHINEGFVTVTKGSAQDTLSDTQRDMIALSDALIEELRAADTIVIGLPVYNFAVPSGLKAWIDLVARAGETFRYSEAGPEGLLKGKRAIIAMASGGTEAGSEIDFATPYLRHVLGFIGITDIELVKADRLAFDPEGTMKAAQEQVATLAA</sequence>
<dbReference type="Proteomes" id="UP000198728">
    <property type="component" value="Unassembled WGS sequence"/>
</dbReference>
<organism evidence="8 9">
    <name type="scientific">Tropicimonas isoalkanivorans</name>
    <dbReference type="NCBI Taxonomy" id="441112"/>
    <lineage>
        <taxon>Bacteria</taxon>
        <taxon>Pseudomonadati</taxon>
        <taxon>Pseudomonadota</taxon>
        <taxon>Alphaproteobacteria</taxon>
        <taxon>Rhodobacterales</taxon>
        <taxon>Roseobacteraceae</taxon>
        <taxon>Tropicimonas</taxon>
    </lineage>
</organism>
<dbReference type="InterPro" id="IPR003680">
    <property type="entry name" value="Flavodoxin_fold"/>
</dbReference>
<feature type="domain" description="Flavodoxin-like fold" evidence="7">
    <location>
        <begin position="5"/>
        <end position="193"/>
    </location>
</feature>
<reference evidence="8 9" key="1">
    <citation type="submission" date="2016-10" db="EMBL/GenBank/DDBJ databases">
        <authorList>
            <person name="de Groot N.N."/>
        </authorList>
    </citation>
    <scope>NUCLEOTIDE SEQUENCE [LARGE SCALE GENOMIC DNA]</scope>
    <source>
        <strain evidence="8 9">DSM 19548</strain>
    </source>
</reference>
<keyword evidence="4 6" id="KW-0520">NAD</keyword>
<dbReference type="PANTHER" id="PTHR43741:SF4">
    <property type="entry name" value="FMN-DEPENDENT NADH:QUINONE OXIDOREDUCTASE"/>
    <property type="match status" value="1"/>
</dbReference>
<evidence type="ECO:0000256" key="2">
    <source>
        <dbReference type="ARBA" id="ARBA00022643"/>
    </source>
</evidence>
<keyword evidence="2 6" id="KW-0288">FMN</keyword>
<evidence type="ECO:0000256" key="1">
    <source>
        <dbReference type="ARBA" id="ARBA00022630"/>
    </source>
</evidence>
<comment type="similarity">
    <text evidence="6">Belongs to the azoreductase type 1 family.</text>
</comment>
<dbReference type="GO" id="GO:0016655">
    <property type="term" value="F:oxidoreductase activity, acting on NAD(P)H, quinone or similar compound as acceptor"/>
    <property type="evidence" value="ECO:0007669"/>
    <property type="project" value="InterPro"/>
</dbReference>
<dbReference type="PANTHER" id="PTHR43741">
    <property type="entry name" value="FMN-DEPENDENT NADH-AZOREDUCTASE 1"/>
    <property type="match status" value="1"/>
</dbReference>
<feature type="binding site" evidence="6">
    <location>
        <position position="12"/>
    </location>
    <ligand>
        <name>FMN</name>
        <dbReference type="ChEBI" id="CHEBI:58210"/>
    </ligand>
</feature>
<keyword evidence="3 6" id="KW-0560">Oxidoreductase</keyword>
<proteinExistence type="inferred from homology"/>
<evidence type="ECO:0000313" key="9">
    <source>
        <dbReference type="Proteomes" id="UP000198728"/>
    </source>
</evidence>
<gene>
    <name evidence="6" type="primary">azoR</name>
    <name evidence="8" type="ORF">SAMN04488094_105218</name>
</gene>
<protein>
    <recommendedName>
        <fullName evidence="6">FMN dependent NADH:quinone oxidoreductase</fullName>
        <ecNumber evidence="6">1.6.5.-</ecNumber>
    </recommendedName>
    <alternativeName>
        <fullName evidence="6">Azo-dye reductase</fullName>
    </alternativeName>
    <alternativeName>
        <fullName evidence="6">FMN-dependent NADH-azo compound oxidoreductase</fullName>
    </alternativeName>
    <alternativeName>
        <fullName evidence="6">FMN-dependent NADH-azoreductase</fullName>
        <ecNumber evidence="6">1.7.1.17</ecNumber>
    </alternativeName>
</protein>
<dbReference type="SUPFAM" id="SSF52218">
    <property type="entry name" value="Flavoproteins"/>
    <property type="match status" value="1"/>
</dbReference>
<comment type="function">
    <text evidence="6">Also exhibits azoreductase activity. Catalyzes the reductive cleavage of the azo bond in aromatic azo compounds to the corresponding amines.</text>
</comment>